<organism evidence="1 2">
    <name type="scientific">Mythimna separata entomopoxvirus 'L'</name>
    <dbReference type="NCBI Taxonomy" id="1293572"/>
    <lineage>
        <taxon>Viruses</taxon>
        <taxon>Varidnaviria</taxon>
        <taxon>Bamfordvirae</taxon>
        <taxon>Nucleocytoviricota</taxon>
        <taxon>Pokkesviricetes</taxon>
        <taxon>Chitovirales</taxon>
        <taxon>Poxviridae</taxon>
        <taxon>Entomopoxvirinae</taxon>
        <taxon>Betaentomopoxvirus</taxon>
        <taxon>Betaentomopoxvirus mseparata</taxon>
        <taxon>Mythimna separata entomopoxvirus</taxon>
    </lineage>
</organism>
<name>A0A916KQF6_9POXV</name>
<accession>A0A916KQF6</accession>
<proteinExistence type="predicted"/>
<gene>
    <name evidence="1" type="ORF">MYSEV_269</name>
</gene>
<protein>
    <submittedName>
        <fullName evidence="1">Uncharacterized protein</fullName>
    </submittedName>
</protein>
<reference evidence="1 2" key="1">
    <citation type="journal article" date="2013" name="J. Virol.">
        <title>New Insights into the Evolution of Entomopoxvirinae from the Complete Genome Sequences of Four Entomopoxviruses Infecting Adoxophyes honmai, Choristoneura biennis, Choristoneura rosaceana, and Mythimna separata.</title>
        <authorList>
            <person name="Theze J."/>
            <person name="Takatsuka J."/>
            <person name="Li Z."/>
            <person name="Gallais J."/>
            <person name="Doucet D."/>
            <person name="Arif B."/>
            <person name="Nakai M."/>
            <person name="Herniou E.A."/>
        </authorList>
    </citation>
    <scope>NUCLEOTIDE SEQUENCE [LARGE SCALE GENOMIC DNA]</scope>
</reference>
<dbReference type="OrthoDB" id="41327at10239"/>
<evidence type="ECO:0000313" key="2">
    <source>
        <dbReference type="Proteomes" id="UP000792671"/>
    </source>
</evidence>
<sequence>MYIKNSLSDKYVVVTPSAYIYISIDKNLKNDNLTNLTEYDKDLLNRSKFVEENDFNLDKIILNNYTCCDYKIYKMVDKNINGWTYKNLPDINCNCSKKKIMR</sequence>
<evidence type="ECO:0000313" key="1">
    <source>
        <dbReference type="EMBL" id="CCU56467.1"/>
    </source>
</evidence>
<dbReference type="EMBL" id="HF679134">
    <property type="protein sequence ID" value="CCU56467.1"/>
    <property type="molecule type" value="Genomic_DNA"/>
</dbReference>
<dbReference type="Proteomes" id="UP000792671">
    <property type="component" value="Genome"/>
</dbReference>
<keyword evidence="2" id="KW-1185">Reference proteome</keyword>
<dbReference type="GeneID" id="15613891"/>
<dbReference type="KEGG" id="vg:15613891"/>
<dbReference type="RefSeq" id="YP_008003786.1">
    <property type="nucleotide sequence ID" value="NC_021246.1"/>
</dbReference>